<evidence type="ECO:0008006" key="4">
    <source>
        <dbReference type="Google" id="ProtNLM"/>
    </source>
</evidence>
<accession>A0A395I1I3</accession>
<name>A0A395I1I3_ASPHC</name>
<keyword evidence="1" id="KW-0732">Signal</keyword>
<dbReference type="Proteomes" id="UP000248961">
    <property type="component" value="Unassembled WGS sequence"/>
</dbReference>
<dbReference type="RefSeq" id="XP_025553074.1">
    <property type="nucleotide sequence ID" value="XM_025691140.1"/>
</dbReference>
<reference evidence="2 3" key="1">
    <citation type="submission" date="2018-02" db="EMBL/GenBank/DDBJ databases">
        <title>The genomes of Aspergillus section Nigri reveals drivers in fungal speciation.</title>
        <authorList>
            <consortium name="DOE Joint Genome Institute"/>
            <person name="Vesth T.C."/>
            <person name="Nybo J."/>
            <person name="Theobald S."/>
            <person name="Brandl J."/>
            <person name="Frisvad J.C."/>
            <person name="Nielsen K.F."/>
            <person name="Lyhne E.K."/>
            <person name="Kogle M.E."/>
            <person name="Kuo A."/>
            <person name="Riley R."/>
            <person name="Clum A."/>
            <person name="Nolan M."/>
            <person name="Lipzen A."/>
            <person name="Salamov A."/>
            <person name="Henrissat B."/>
            <person name="Wiebenga A."/>
            <person name="De vries R.P."/>
            <person name="Grigoriev I.V."/>
            <person name="Mortensen U.H."/>
            <person name="Andersen M.R."/>
            <person name="Baker S.E."/>
        </authorList>
    </citation>
    <scope>NUCLEOTIDE SEQUENCE [LARGE SCALE GENOMIC DNA]</scope>
    <source>
        <strain evidence="2 3">CBS 101889</strain>
    </source>
</reference>
<evidence type="ECO:0000313" key="2">
    <source>
        <dbReference type="EMBL" id="RAL13920.1"/>
    </source>
</evidence>
<proteinExistence type="predicted"/>
<protein>
    <recommendedName>
        <fullName evidence="4">SnoaL-like domain-containing protein</fullName>
    </recommendedName>
</protein>
<dbReference type="AlphaFoldDB" id="A0A395I1I3"/>
<sequence>MHLQALITTTILLLTTSLPQTTATPLSQPTDEFTLLNCPNTTTPTASPAEQLSAWIEFTDLMYTHQRLNEAMTKYVAGGYINHAPVVSSTGVHATLNELTAIVPRVDSQLLRAFVGYDTAGNVFGVAHTRVVPLSTATESRTADGEGGHAAEVKESALVDIIRMVGTCLVEHWDVQQTVEGDEVNPIAFF</sequence>
<evidence type="ECO:0000256" key="1">
    <source>
        <dbReference type="SAM" id="SignalP"/>
    </source>
</evidence>
<dbReference type="EMBL" id="KZ824277">
    <property type="protein sequence ID" value="RAL13920.1"/>
    <property type="molecule type" value="Genomic_DNA"/>
</dbReference>
<gene>
    <name evidence="2" type="ORF">BO97DRAFT_29412</name>
</gene>
<feature type="chain" id="PRO_5017336533" description="SnoaL-like domain-containing protein" evidence="1">
    <location>
        <begin position="24"/>
        <end position="190"/>
    </location>
</feature>
<dbReference type="Gene3D" id="3.10.450.50">
    <property type="match status" value="1"/>
</dbReference>
<organism evidence="2 3">
    <name type="scientific">Aspergillus homomorphus (strain CBS 101889)</name>
    <dbReference type="NCBI Taxonomy" id="1450537"/>
    <lineage>
        <taxon>Eukaryota</taxon>
        <taxon>Fungi</taxon>
        <taxon>Dikarya</taxon>
        <taxon>Ascomycota</taxon>
        <taxon>Pezizomycotina</taxon>
        <taxon>Eurotiomycetes</taxon>
        <taxon>Eurotiomycetidae</taxon>
        <taxon>Eurotiales</taxon>
        <taxon>Aspergillaceae</taxon>
        <taxon>Aspergillus</taxon>
        <taxon>Aspergillus subgen. Circumdati</taxon>
    </lineage>
</organism>
<evidence type="ECO:0000313" key="3">
    <source>
        <dbReference type="Proteomes" id="UP000248961"/>
    </source>
</evidence>
<dbReference type="VEuPathDB" id="FungiDB:BO97DRAFT_29412"/>
<dbReference type="GeneID" id="37195429"/>
<dbReference type="OrthoDB" id="2820488at2759"/>
<keyword evidence="3" id="KW-1185">Reference proteome</keyword>
<feature type="signal peptide" evidence="1">
    <location>
        <begin position="1"/>
        <end position="23"/>
    </location>
</feature>